<evidence type="ECO:0000256" key="4">
    <source>
        <dbReference type="ARBA" id="ARBA00022833"/>
    </source>
</evidence>
<dbReference type="PROSITE" id="PS01359">
    <property type="entry name" value="ZF_PHD_1"/>
    <property type="match status" value="1"/>
</dbReference>
<dbReference type="PROSITE" id="PS50016">
    <property type="entry name" value="ZF_PHD_2"/>
    <property type="match status" value="1"/>
</dbReference>
<feature type="domain" description="PHD-type" evidence="8">
    <location>
        <begin position="168"/>
        <end position="218"/>
    </location>
</feature>
<feature type="compositionally biased region" description="Polar residues" evidence="7">
    <location>
        <begin position="146"/>
        <end position="160"/>
    </location>
</feature>
<sequence length="445" mass="50263">MEISKMLIDPEEDPTVPLGDNSPSLSTDLLDTRRTFSDAKVPSEMTAEMTTAISTSMIQGQPISTPQDEKISVSSIPGSNLDEKEFASGIISAKIDNGGKTYENDTDKDIEMTSLAGNLTTEDTKKKVVRKPRGPYRKRQPKTEIQRSSSPKLAGSVTYTESSDEESTVYCICRTGDDGRWMIGCDFCDDWFHGDCINMDTVKAKLVMKFACPLCQEKGYRPTWRRKCRLPGCYNLPFVSPESESISKYCSREHGLFFIKSRINKLVGISSPEMSTLVKAIPDVKSFHALGTELPGVPDEEIQSKLDQKLISQIQLEKSQVELRLSYFESRKKYIKMAKDRAKRISEEIAQEQGVKKRDICGMDELFINENHEIIKQRAGLEFLPGRQGICLNEKRKCLKHNGWAAIVLDEALLQERQSQAKLEELNIRLNDLYYQAKIAMLEAQ</sequence>
<evidence type="ECO:0000256" key="7">
    <source>
        <dbReference type="SAM" id="MobiDB-lite"/>
    </source>
</evidence>
<dbReference type="InterPro" id="IPR019786">
    <property type="entry name" value="Zinc_finger_PHD-type_CS"/>
</dbReference>
<dbReference type="Gene3D" id="3.30.40.10">
    <property type="entry name" value="Zinc/RING finger domain, C3HC4 (zinc finger)"/>
    <property type="match status" value="1"/>
</dbReference>
<dbReference type="SUPFAM" id="SSF57903">
    <property type="entry name" value="FYVE/PHD zinc finger"/>
    <property type="match status" value="1"/>
</dbReference>
<dbReference type="KEGG" id="slb:AWJ20_1747"/>
<dbReference type="InterPro" id="IPR001965">
    <property type="entry name" value="Znf_PHD"/>
</dbReference>
<keyword evidence="10" id="KW-1185">Reference proteome</keyword>
<name>A0A167DYW9_9ASCO</name>
<dbReference type="InterPro" id="IPR019787">
    <property type="entry name" value="Znf_PHD-finger"/>
</dbReference>
<feature type="region of interest" description="Disordered" evidence="7">
    <location>
        <begin position="114"/>
        <end position="160"/>
    </location>
</feature>
<accession>A0A167DYW9</accession>
<dbReference type="AlphaFoldDB" id="A0A167DYW9"/>
<keyword evidence="2" id="KW-0479">Metal-binding</keyword>
<evidence type="ECO:0000313" key="9">
    <source>
        <dbReference type="EMBL" id="ANB13456.1"/>
    </source>
</evidence>
<dbReference type="PANTHER" id="PTHR46174:SF1">
    <property type="entry name" value="CXXC-TYPE ZINC FINGER PROTEIN 1"/>
    <property type="match status" value="1"/>
</dbReference>
<evidence type="ECO:0000259" key="8">
    <source>
        <dbReference type="PROSITE" id="PS50016"/>
    </source>
</evidence>
<organism evidence="9 10">
    <name type="scientific">Sugiyamaella lignohabitans</name>
    <dbReference type="NCBI Taxonomy" id="796027"/>
    <lineage>
        <taxon>Eukaryota</taxon>
        <taxon>Fungi</taxon>
        <taxon>Dikarya</taxon>
        <taxon>Ascomycota</taxon>
        <taxon>Saccharomycotina</taxon>
        <taxon>Dipodascomycetes</taxon>
        <taxon>Dipodascales</taxon>
        <taxon>Trichomonascaceae</taxon>
        <taxon>Sugiyamaella</taxon>
    </lineage>
</organism>
<dbReference type="InterPro" id="IPR037869">
    <property type="entry name" value="Spp1/CFP1"/>
</dbReference>
<dbReference type="OrthoDB" id="436852at2759"/>
<keyword evidence="5" id="KW-0539">Nucleus</keyword>
<protein>
    <submittedName>
        <fullName evidence="9">Spp1p</fullName>
    </submittedName>
</protein>
<dbReference type="Proteomes" id="UP000189580">
    <property type="component" value="Chromosome a"/>
</dbReference>
<evidence type="ECO:0000256" key="1">
    <source>
        <dbReference type="ARBA" id="ARBA00004123"/>
    </source>
</evidence>
<dbReference type="PANTHER" id="PTHR46174">
    <property type="entry name" value="CXXC-TYPE ZINC FINGER PROTEIN 1"/>
    <property type="match status" value="1"/>
</dbReference>
<dbReference type="GO" id="GO:0008270">
    <property type="term" value="F:zinc ion binding"/>
    <property type="evidence" value="ECO:0007669"/>
    <property type="project" value="UniProtKB-KW"/>
</dbReference>
<comment type="subcellular location">
    <subcellularLocation>
        <location evidence="1">Nucleus</location>
    </subcellularLocation>
</comment>
<dbReference type="GO" id="GO:0048188">
    <property type="term" value="C:Set1C/COMPASS complex"/>
    <property type="evidence" value="ECO:0007669"/>
    <property type="project" value="InterPro"/>
</dbReference>
<proteinExistence type="predicted"/>
<evidence type="ECO:0000256" key="6">
    <source>
        <dbReference type="PROSITE-ProRule" id="PRU00146"/>
    </source>
</evidence>
<keyword evidence="4" id="KW-0862">Zinc</keyword>
<dbReference type="SMART" id="SM00249">
    <property type="entry name" value="PHD"/>
    <property type="match status" value="1"/>
</dbReference>
<dbReference type="InterPro" id="IPR011011">
    <property type="entry name" value="Znf_FYVE_PHD"/>
</dbReference>
<evidence type="ECO:0000256" key="2">
    <source>
        <dbReference type="ARBA" id="ARBA00022723"/>
    </source>
</evidence>
<evidence type="ECO:0000313" key="10">
    <source>
        <dbReference type="Proteomes" id="UP000189580"/>
    </source>
</evidence>
<keyword evidence="3 6" id="KW-0863">Zinc-finger</keyword>
<dbReference type="Pfam" id="PF00628">
    <property type="entry name" value="PHD"/>
    <property type="match status" value="1"/>
</dbReference>
<dbReference type="GeneID" id="30033583"/>
<reference evidence="9 10" key="1">
    <citation type="submission" date="2016-02" db="EMBL/GenBank/DDBJ databases">
        <title>Complete genome sequence and transcriptome regulation of the pentose utilising yeast Sugiyamaella lignohabitans.</title>
        <authorList>
            <person name="Bellasio M."/>
            <person name="Peymann A."/>
            <person name="Valli M."/>
            <person name="Sipitzky M."/>
            <person name="Graf A."/>
            <person name="Sauer M."/>
            <person name="Marx H."/>
            <person name="Mattanovich D."/>
        </authorList>
    </citation>
    <scope>NUCLEOTIDE SEQUENCE [LARGE SCALE GENOMIC DNA]</scope>
    <source>
        <strain evidence="9 10">CBS 10342</strain>
    </source>
</reference>
<dbReference type="RefSeq" id="XP_018735933.1">
    <property type="nucleotide sequence ID" value="XM_018878651.1"/>
</dbReference>
<dbReference type="InterPro" id="IPR013083">
    <property type="entry name" value="Znf_RING/FYVE/PHD"/>
</dbReference>
<gene>
    <name evidence="9" type="primary">SPP1</name>
    <name evidence="9" type="ORF">AWJ20_1747</name>
</gene>
<feature type="compositionally biased region" description="Basic residues" evidence="7">
    <location>
        <begin position="127"/>
        <end position="140"/>
    </location>
</feature>
<dbReference type="EMBL" id="CP014501">
    <property type="protein sequence ID" value="ANB13456.1"/>
    <property type="molecule type" value="Genomic_DNA"/>
</dbReference>
<feature type="region of interest" description="Disordered" evidence="7">
    <location>
        <begin position="1"/>
        <end position="24"/>
    </location>
</feature>
<dbReference type="GO" id="GO:0045893">
    <property type="term" value="P:positive regulation of DNA-templated transcription"/>
    <property type="evidence" value="ECO:0007669"/>
    <property type="project" value="TreeGrafter"/>
</dbReference>
<evidence type="ECO:0000256" key="3">
    <source>
        <dbReference type="ARBA" id="ARBA00022771"/>
    </source>
</evidence>
<evidence type="ECO:0000256" key="5">
    <source>
        <dbReference type="ARBA" id="ARBA00023242"/>
    </source>
</evidence>